<dbReference type="Proteomes" id="UP001164746">
    <property type="component" value="Chromosome 17"/>
</dbReference>
<organism evidence="1 2">
    <name type="scientific">Mya arenaria</name>
    <name type="common">Soft-shell clam</name>
    <dbReference type="NCBI Taxonomy" id="6604"/>
    <lineage>
        <taxon>Eukaryota</taxon>
        <taxon>Metazoa</taxon>
        <taxon>Spiralia</taxon>
        <taxon>Lophotrochozoa</taxon>
        <taxon>Mollusca</taxon>
        <taxon>Bivalvia</taxon>
        <taxon>Autobranchia</taxon>
        <taxon>Heteroconchia</taxon>
        <taxon>Euheterodonta</taxon>
        <taxon>Imparidentia</taxon>
        <taxon>Neoheterodontei</taxon>
        <taxon>Myida</taxon>
        <taxon>Myoidea</taxon>
        <taxon>Myidae</taxon>
        <taxon>Mya</taxon>
    </lineage>
</organism>
<dbReference type="EMBL" id="CP111028">
    <property type="protein sequence ID" value="WAR31618.1"/>
    <property type="molecule type" value="Genomic_DNA"/>
</dbReference>
<name>A0ABY7GB58_MYAAR</name>
<reference evidence="1" key="1">
    <citation type="submission" date="2022-11" db="EMBL/GenBank/DDBJ databases">
        <title>Centuries of genome instability and evolution in soft-shell clam transmissible cancer (bioRxiv).</title>
        <authorList>
            <person name="Hart S.F.M."/>
            <person name="Yonemitsu M.A."/>
            <person name="Giersch R.M."/>
            <person name="Beal B.F."/>
            <person name="Arriagada G."/>
            <person name="Davis B.W."/>
            <person name="Ostrander E.A."/>
            <person name="Goff S.P."/>
            <person name="Metzger M.J."/>
        </authorList>
    </citation>
    <scope>NUCLEOTIDE SEQUENCE</scope>
    <source>
        <strain evidence="1">MELC-2E11</strain>
        <tissue evidence="1">Siphon/mantle</tissue>
    </source>
</reference>
<dbReference type="SUPFAM" id="SSF52540">
    <property type="entry name" value="P-loop containing nucleoside triphosphate hydrolases"/>
    <property type="match status" value="2"/>
</dbReference>
<dbReference type="PANTHER" id="PTHR14241:SF32">
    <property type="entry name" value="VWFA DOMAIN-CONTAINING PROTEIN-RELATED"/>
    <property type="match status" value="1"/>
</dbReference>
<gene>
    <name evidence="1" type="ORF">MAR_034160</name>
</gene>
<dbReference type="Gene3D" id="3.40.50.300">
    <property type="entry name" value="P-loop containing nucleotide triphosphate hydrolases"/>
    <property type="match status" value="1"/>
</dbReference>
<proteinExistence type="predicted"/>
<evidence type="ECO:0000313" key="2">
    <source>
        <dbReference type="Proteomes" id="UP001164746"/>
    </source>
</evidence>
<protein>
    <submittedName>
        <fullName evidence="1">IF44L-like protein</fullName>
    </submittedName>
</protein>
<keyword evidence="2" id="KW-1185">Reference proteome</keyword>
<dbReference type="PANTHER" id="PTHR14241">
    <property type="entry name" value="INTERFERON-INDUCED PROTEIN 44"/>
    <property type="match status" value="1"/>
</dbReference>
<dbReference type="InterPro" id="IPR027417">
    <property type="entry name" value="P-loop_NTPase"/>
</dbReference>
<accession>A0ABY7GB58</accession>
<evidence type="ECO:0000313" key="1">
    <source>
        <dbReference type="EMBL" id="WAR31618.1"/>
    </source>
</evidence>
<sequence length="217" mass="24196">MENIQQREGKALQSCEENISASSYDMKGLGAEHINNGSMKCLELEVYKVEDVPVPQQWRKTSKWCKELEESLKSSVSSMRPASEMKVPDFRILLLGPVGSGKSSFCNTVTSVYRGRITQRAICGKAKHSITSMASPIHGKSDILLSLAICSTFQIKLHLVELDEGVNILALQALQQMLNYAEDFMENIQQREGKALQSCEENYMSELDVIEEEAGTL</sequence>